<comment type="caution">
    <text evidence="1">The sequence shown here is derived from an EMBL/GenBank/DDBJ whole genome shotgun (WGS) entry which is preliminary data.</text>
</comment>
<gene>
    <name evidence="1" type="ORF">D9X91_08275</name>
</gene>
<dbReference type="InterPro" id="IPR041881">
    <property type="entry name" value="PqqD_sf"/>
</dbReference>
<dbReference type="EMBL" id="RCVZ01000004">
    <property type="protein sequence ID" value="RLQ96272.1"/>
    <property type="molecule type" value="Genomic_DNA"/>
</dbReference>
<dbReference type="InterPro" id="IPR008792">
    <property type="entry name" value="PQQD"/>
</dbReference>
<name>A0A3L7K6E5_9BACI</name>
<dbReference type="Proteomes" id="UP000276770">
    <property type="component" value="Unassembled WGS sequence"/>
</dbReference>
<accession>A0A3L7K6E5</accession>
<keyword evidence="2" id="KW-1185">Reference proteome</keyword>
<dbReference type="Pfam" id="PF05402">
    <property type="entry name" value="PqqD"/>
    <property type="match status" value="1"/>
</dbReference>
<evidence type="ECO:0000313" key="2">
    <source>
        <dbReference type="Proteomes" id="UP000276770"/>
    </source>
</evidence>
<protein>
    <submittedName>
        <fullName evidence="1">PqqD family protein</fullName>
    </submittedName>
</protein>
<dbReference type="RefSeq" id="WP_121680125.1">
    <property type="nucleotide sequence ID" value="NZ_RCVZ01000004.1"/>
</dbReference>
<sequence length="91" mass="10568">MRRQYIRNDECEATQLNDEWLILNTNNFTVTKVNEVGGFCWNLLSEIQTISDLAYAVEKHFDGAGSNEKVRQELSEFMNELLKCELIHLVS</sequence>
<dbReference type="OrthoDB" id="2882895at2"/>
<proteinExistence type="predicted"/>
<dbReference type="Gene3D" id="1.10.10.1150">
    <property type="entry name" value="Coenzyme PQQ synthesis protein D (PqqD)"/>
    <property type="match status" value="1"/>
</dbReference>
<evidence type="ECO:0000313" key="1">
    <source>
        <dbReference type="EMBL" id="RLQ96272.1"/>
    </source>
</evidence>
<organism evidence="1 2">
    <name type="scientific">Falsibacillus albus</name>
    <dbReference type="NCBI Taxonomy" id="2478915"/>
    <lineage>
        <taxon>Bacteria</taxon>
        <taxon>Bacillati</taxon>
        <taxon>Bacillota</taxon>
        <taxon>Bacilli</taxon>
        <taxon>Bacillales</taxon>
        <taxon>Bacillaceae</taxon>
        <taxon>Falsibacillus</taxon>
    </lineage>
</organism>
<reference evidence="1 2" key="1">
    <citation type="submission" date="2018-10" db="EMBL/GenBank/DDBJ databases">
        <title>Falsibacillus sp. genome draft.</title>
        <authorList>
            <person name="Shi S."/>
        </authorList>
    </citation>
    <scope>NUCLEOTIDE SEQUENCE [LARGE SCALE GENOMIC DNA]</scope>
    <source>
        <strain evidence="1 2">GY 10110</strain>
    </source>
</reference>
<dbReference type="AlphaFoldDB" id="A0A3L7K6E5"/>